<evidence type="ECO:0000313" key="2">
    <source>
        <dbReference type="Proteomes" id="UP000289650"/>
    </source>
</evidence>
<evidence type="ECO:0000313" key="1">
    <source>
        <dbReference type="EMBL" id="RXV64217.1"/>
    </source>
</evidence>
<sequence>MLAMLDCCSGKIEKPAHGMATRFQIKGMFKSFIAGTVATIIAAASTIAAAATASVPVLRVTAPNGQTSILIGSIHVPVEGLNQPAPSIFAGARHYVIEHSGFATLPADKASESGAAGDWAKSLTDAEINVYLHRATCAGLPETSARNWLQEPTPHESNALAYTICPLPRYATSRDVYLFSIAPVALRQNPEVLEDANWVELQRRKVPASYDVSGFKWALAHDPRTVLEQTRDALNAGDYEAIRTQVLESLGSPDAAAVYTRHMVDERNVEWLPRLDAILKDGHAVVVVGAMHFPGASGLITLLRERGYKVDPINWPGVAIGDTH</sequence>
<dbReference type="Proteomes" id="UP000289650">
    <property type="component" value="Unassembled WGS sequence"/>
</dbReference>
<dbReference type="AlphaFoldDB" id="A0A4Q2A526"/>
<dbReference type="PANTHER" id="PTHR40590:SF1">
    <property type="entry name" value="CYTOPLASMIC PROTEIN"/>
    <property type="match status" value="1"/>
</dbReference>
<organism evidence="1 2">
    <name type="scientific">Burkholderia stabilis</name>
    <dbReference type="NCBI Taxonomy" id="95485"/>
    <lineage>
        <taxon>Bacteria</taxon>
        <taxon>Pseudomonadati</taxon>
        <taxon>Pseudomonadota</taxon>
        <taxon>Betaproteobacteria</taxon>
        <taxon>Burkholderiales</taxon>
        <taxon>Burkholderiaceae</taxon>
        <taxon>Burkholderia</taxon>
        <taxon>Burkholderia cepacia complex</taxon>
    </lineage>
</organism>
<comment type="caution">
    <text evidence="1">The sequence shown here is derived from an EMBL/GenBank/DDBJ whole genome shotgun (WGS) entry which is preliminary data.</text>
</comment>
<reference evidence="1 2" key="1">
    <citation type="submission" date="2018-08" db="EMBL/GenBank/DDBJ databases">
        <title>Mountain-cultivated ginseng endophyte, Burkholderia stabilis and its activity against ginseng root rot disease.</title>
        <authorList>
            <person name="Tapan Kumar M."/>
            <person name="Bae H."/>
            <person name="Shanmugam G."/>
            <person name="Jeon J."/>
        </authorList>
    </citation>
    <scope>NUCLEOTIDE SEQUENCE [LARGE SCALE GENOMIC DNA]</scope>
    <source>
        <strain evidence="1 2">EB159</strain>
    </source>
</reference>
<dbReference type="EMBL" id="QWEX01000005">
    <property type="protein sequence ID" value="RXV64217.1"/>
    <property type="molecule type" value="Genomic_DNA"/>
</dbReference>
<dbReference type="PANTHER" id="PTHR40590">
    <property type="entry name" value="CYTOPLASMIC PROTEIN-RELATED"/>
    <property type="match status" value="1"/>
</dbReference>
<dbReference type="CDD" id="cd14789">
    <property type="entry name" value="Tiki"/>
    <property type="match status" value="1"/>
</dbReference>
<dbReference type="InterPro" id="IPR002816">
    <property type="entry name" value="TraB/PrgY/GumN_fam"/>
</dbReference>
<protein>
    <submittedName>
        <fullName evidence="1">TraB/GumN family protein</fullName>
    </submittedName>
</protein>
<dbReference type="RefSeq" id="WP_240674702.1">
    <property type="nucleotide sequence ID" value="NZ_QWEX01000005.1"/>
</dbReference>
<proteinExistence type="predicted"/>
<accession>A0A4Q2A526</accession>
<dbReference type="Pfam" id="PF01963">
    <property type="entry name" value="TraB_PrgY_gumN"/>
    <property type="match status" value="1"/>
</dbReference>
<gene>
    <name evidence="1" type="ORF">D1006_41280</name>
</gene>
<name>A0A4Q2A526_9BURK</name>
<dbReference type="InterPro" id="IPR047111">
    <property type="entry name" value="YbaP-like"/>
</dbReference>